<name>A0A9E9LXR6_9BURK</name>
<comment type="function">
    <text evidence="3">Flagellin is the subunit protein which polymerizes to form the filaments of bacterial flagella.</text>
</comment>
<comment type="similarity">
    <text evidence="1 3">Belongs to the bacterial flagellin family.</text>
</comment>
<dbReference type="Gene3D" id="1.20.1330.10">
    <property type="entry name" value="f41 fragment of flagellin, N-terminal domain"/>
    <property type="match status" value="1"/>
</dbReference>
<feature type="domain" description="Flagellin N-terminal" evidence="4">
    <location>
        <begin position="5"/>
        <end position="141"/>
    </location>
</feature>
<proteinExistence type="inferred from homology"/>
<dbReference type="InterPro" id="IPR046358">
    <property type="entry name" value="Flagellin_C"/>
</dbReference>
<dbReference type="InterPro" id="IPR001029">
    <property type="entry name" value="Flagellin_N"/>
</dbReference>
<reference evidence="6" key="1">
    <citation type="journal article" date="2022" name="Front. Microbiol.">
        <title>New perspectives on an old grouping: The genomic and phenotypic variability of Oxalobacter formigenes and the implications for calcium oxalate stone prevention.</title>
        <authorList>
            <person name="Chmiel J.A."/>
            <person name="Carr C."/>
            <person name="Stuivenberg G.A."/>
            <person name="Venema R."/>
            <person name="Chanyi R.M."/>
            <person name="Al K.F."/>
            <person name="Giguere D."/>
            <person name="Say H."/>
            <person name="Akouris P.P."/>
            <person name="Dominguez Romero S.A."/>
            <person name="Kwong A."/>
            <person name="Tai V."/>
            <person name="Koval S.F."/>
            <person name="Razvi H."/>
            <person name="Bjazevic J."/>
            <person name="Burton J.P."/>
        </authorList>
    </citation>
    <scope>NUCLEOTIDE SEQUENCE</scope>
    <source>
        <strain evidence="6">WoOx3</strain>
    </source>
</reference>
<dbReference type="SUPFAM" id="SSF64518">
    <property type="entry name" value="Phase 1 flagellin"/>
    <property type="match status" value="1"/>
</dbReference>
<dbReference type="GO" id="GO:0009288">
    <property type="term" value="C:bacterial-type flagellum"/>
    <property type="evidence" value="ECO:0007669"/>
    <property type="project" value="UniProtKB-SubCell"/>
</dbReference>
<dbReference type="Gene3D" id="2.170.280.10">
    <property type="entry name" value="f41 fragment of flagellin, middle domain"/>
    <property type="match status" value="1"/>
</dbReference>
<gene>
    <name evidence="6" type="ORF">NB640_09765</name>
</gene>
<keyword evidence="6" id="KW-0969">Cilium</keyword>
<evidence type="ECO:0000256" key="3">
    <source>
        <dbReference type="RuleBase" id="RU362073"/>
    </source>
</evidence>
<dbReference type="Proteomes" id="UP001156215">
    <property type="component" value="Chromosome"/>
</dbReference>
<dbReference type="KEGG" id="ovb:NB640_09765"/>
<dbReference type="Pfam" id="PF00669">
    <property type="entry name" value="Flagellin_N"/>
    <property type="match status" value="1"/>
</dbReference>
<dbReference type="GO" id="GO:0005576">
    <property type="term" value="C:extracellular region"/>
    <property type="evidence" value="ECO:0007669"/>
    <property type="project" value="UniProtKB-SubCell"/>
</dbReference>
<evidence type="ECO:0000256" key="1">
    <source>
        <dbReference type="ARBA" id="ARBA00005709"/>
    </source>
</evidence>
<comment type="subcellular location">
    <subcellularLocation>
        <location evidence="3">Secreted</location>
    </subcellularLocation>
    <subcellularLocation>
        <location evidence="3">Bacterial flagellum</location>
    </subcellularLocation>
</comment>
<feature type="domain" description="Flagellin C-terminal" evidence="5">
    <location>
        <begin position="408"/>
        <end position="493"/>
    </location>
</feature>
<dbReference type="InterPro" id="IPR001492">
    <property type="entry name" value="Flagellin"/>
</dbReference>
<dbReference type="RefSeq" id="WP_269308520.1">
    <property type="nucleotide sequence ID" value="NZ_CP098242.1"/>
</dbReference>
<keyword evidence="2 3" id="KW-0975">Bacterial flagellum</keyword>
<dbReference type="Pfam" id="PF00700">
    <property type="entry name" value="Flagellin_C"/>
    <property type="match status" value="1"/>
</dbReference>
<sequence>MPQIINTNMMSLNSQRHLNATQSALSQAMERLSSGKRINSAKDDAAGLGISERMTSQINGMNQAIRNARDGISLGQTAEGALSTMNDMLQRVRVLAVQSSNATNSPADRQALQDEVGQLVSELNRIAEVTTFNGQNLLNGTMGTQYFQVGPNANEVISANGTNFMTTTYGNYRRENDTPAPMDVNATPKTTGSVNITGYLGKATVTTTPADTARTIAEKVNLTSGDTGVNATAKTTAFISDLDNDGTYAFKLKSNNAQDVIVSFAIGKDNTLGDAYAAAVNSINAQAAKTGVTAEYYIADDAGTPKHGIRLTNPNGNDINLVTDVMTGAPELASFKNDGTIMGSFPIPAATNTFGATAFGKVTIDSPNSFVVQKGTPDPLEYPMDGTGVLMPVSTMDVSTFDEAQKTLAIVDSALVHIVGEMARYGALQARFESTISNLEVTAENTTNSRSRITDADYAQETAALSRASILQQAGTSMLAQANQIPQTVLGLLQ</sequence>
<evidence type="ECO:0000259" key="4">
    <source>
        <dbReference type="Pfam" id="PF00669"/>
    </source>
</evidence>
<dbReference type="Gene3D" id="2.30.220.10">
    <property type="entry name" value="f41 fragment of flagellin, C-terminal domain"/>
    <property type="match status" value="1"/>
</dbReference>
<evidence type="ECO:0000313" key="6">
    <source>
        <dbReference type="EMBL" id="WAW09520.1"/>
    </source>
</evidence>
<dbReference type="InterPro" id="IPR042187">
    <property type="entry name" value="Flagellin_C_sub2"/>
</dbReference>
<accession>A0A9E9LXR6</accession>
<keyword evidence="6" id="KW-0282">Flagellum</keyword>
<dbReference type="PANTHER" id="PTHR42792">
    <property type="entry name" value="FLAGELLIN"/>
    <property type="match status" value="1"/>
</dbReference>
<dbReference type="Gene3D" id="6.10.10.10">
    <property type="entry name" value="Flagellar export chaperone, C-terminal domain"/>
    <property type="match status" value="1"/>
</dbReference>
<keyword evidence="3" id="KW-0964">Secreted</keyword>
<organism evidence="6 7">
    <name type="scientific">Oxalobacter vibrioformis</name>
    <dbReference type="NCBI Taxonomy" id="933080"/>
    <lineage>
        <taxon>Bacteria</taxon>
        <taxon>Pseudomonadati</taxon>
        <taxon>Pseudomonadota</taxon>
        <taxon>Betaproteobacteria</taxon>
        <taxon>Burkholderiales</taxon>
        <taxon>Oxalobacteraceae</taxon>
        <taxon>Oxalobacter</taxon>
    </lineage>
</organism>
<dbReference type="PRINTS" id="PR00207">
    <property type="entry name" value="FLAGELLIN"/>
</dbReference>
<keyword evidence="6" id="KW-0966">Cell projection</keyword>
<dbReference type="EMBL" id="CP098242">
    <property type="protein sequence ID" value="WAW09520.1"/>
    <property type="molecule type" value="Genomic_DNA"/>
</dbReference>
<evidence type="ECO:0000313" key="7">
    <source>
        <dbReference type="Proteomes" id="UP001156215"/>
    </source>
</evidence>
<dbReference type="Gene3D" id="6.10.280.190">
    <property type="match status" value="1"/>
</dbReference>
<evidence type="ECO:0000259" key="5">
    <source>
        <dbReference type="Pfam" id="PF00700"/>
    </source>
</evidence>
<evidence type="ECO:0000256" key="2">
    <source>
        <dbReference type="ARBA" id="ARBA00023143"/>
    </source>
</evidence>
<keyword evidence="7" id="KW-1185">Reference proteome</keyword>
<dbReference type="PANTHER" id="PTHR42792:SF2">
    <property type="entry name" value="FLAGELLIN"/>
    <property type="match status" value="1"/>
</dbReference>
<protein>
    <recommendedName>
        <fullName evidence="3">Flagellin</fullName>
    </recommendedName>
</protein>
<dbReference type="GO" id="GO:0005198">
    <property type="term" value="F:structural molecule activity"/>
    <property type="evidence" value="ECO:0007669"/>
    <property type="project" value="UniProtKB-UniRule"/>
</dbReference>
<dbReference type="AlphaFoldDB" id="A0A9E9LXR6"/>